<name>A0ABV0LA11_9PSEU</name>
<accession>A0ABV0LA11</accession>
<evidence type="ECO:0000313" key="1">
    <source>
        <dbReference type="EMBL" id="MEQ0558187.1"/>
    </source>
</evidence>
<proteinExistence type="predicted"/>
<comment type="caution">
    <text evidence="1">The sequence shown here is derived from an EMBL/GenBank/DDBJ whole genome shotgun (WGS) entry which is preliminary data.</text>
</comment>
<gene>
    <name evidence="1" type="ORF">ABJI51_03825</name>
</gene>
<evidence type="ECO:0000313" key="2">
    <source>
        <dbReference type="Proteomes" id="UP001440984"/>
    </source>
</evidence>
<dbReference type="Proteomes" id="UP001440984">
    <property type="component" value="Unassembled WGS sequence"/>
</dbReference>
<sequence>MRSSTDDVDIGKFLAWAGRPRETPGRSEDLHRIVSRYLDEPDFAAAVDRVFSGAGLDVRVDGRDGIIVTARHHSLLRLQAGDIVKRAQPSQRSVIGAVLLAVARTAYPEAGMVDDPDRVAVFTTQSVVETLDRAAQRLADETREDSELDEDLVEGWRRWLDLPQARPNAQRRSAGDRAGAVNRICKLLAEAGYLNLRGDTDGGTWIARPRFRYAVAALAEDSDLYTLVNDLPEPVELDPTDPE</sequence>
<evidence type="ECO:0008006" key="3">
    <source>
        <dbReference type="Google" id="ProtNLM"/>
    </source>
</evidence>
<organism evidence="1 2">
    <name type="scientific">Amycolatopsis melonis</name>
    <dbReference type="NCBI Taxonomy" id="3156488"/>
    <lineage>
        <taxon>Bacteria</taxon>
        <taxon>Bacillati</taxon>
        <taxon>Actinomycetota</taxon>
        <taxon>Actinomycetes</taxon>
        <taxon>Pseudonocardiales</taxon>
        <taxon>Pseudonocardiaceae</taxon>
        <taxon>Amycolatopsis</taxon>
    </lineage>
</organism>
<protein>
    <recommendedName>
        <fullName evidence="3">DUF2398 family protein</fullName>
    </recommendedName>
</protein>
<reference evidence="1 2" key="1">
    <citation type="submission" date="2024-05" db="EMBL/GenBank/DDBJ databases">
        <authorList>
            <person name="Zhao H."/>
            <person name="Xu Y."/>
            <person name="Lin S."/>
            <person name="Spain J.C."/>
            <person name="Zhou N.-Y."/>
        </authorList>
    </citation>
    <scope>NUCLEOTIDE SEQUENCE [LARGE SCALE GENOMIC DNA]</scope>
    <source>
        <strain evidence="1 2">NEAU-NG30</strain>
    </source>
</reference>
<dbReference type="RefSeq" id="WP_348947510.1">
    <property type="nucleotide sequence ID" value="NZ_JBDZYD010000001.1"/>
</dbReference>
<dbReference type="EMBL" id="JBDZYD010000001">
    <property type="protein sequence ID" value="MEQ0558187.1"/>
    <property type="molecule type" value="Genomic_DNA"/>
</dbReference>
<keyword evidence="2" id="KW-1185">Reference proteome</keyword>